<feature type="transmembrane region" description="Helical" evidence="1">
    <location>
        <begin position="84"/>
        <end position="100"/>
    </location>
</feature>
<feature type="transmembrane region" description="Helical" evidence="1">
    <location>
        <begin position="20"/>
        <end position="37"/>
    </location>
</feature>
<gene>
    <name evidence="2" type="ORF">WFZ85_09400</name>
</gene>
<proteinExistence type="predicted"/>
<keyword evidence="1" id="KW-1133">Transmembrane helix</keyword>
<comment type="caution">
    <text evidence="2">The sequence shown here is derived from an EMBL/GenBank/DDBJ whole genome shotgun (WGS) entry which is preliminary data.</text>
</comment>
<keyword evidence="1" id="KW-0472">Membrane</keyword>
<dbReference type="Proteomes" id="UP001460072">
    <property type="component" value="Unassembled WGS sequence"/>
</dbReference>
<sequence>MLKRLKEINSNVNTAKTANGLITLALLHLLYVFAFYYKTKLNLANPLIPKYLAFELFEPYAVKGIILTIGVLLASFFKFFKQNLMVILVCAMIIVLYYFTSFEPNFTEYQK</sequence>
<dbReference type="RefSeq" id="WP_342696038.1">
    <property type="nucleotide sequence ID" value="NZ_JBCGDO010000011.1"/>
</dbReference>
<evidence type="ECO:0000256" key="1">
    <source>
        <dbReference type="SAM" id="Phobius"/>
    </source>
</evidence>
<keyword evidence="3" id="KW-1185">Reference proteome</keyword>
<organism evidence="2 3">
    <name type="scientific">Flavobacterium aureirubrum</name>
    <dbReference type="NCBI Taxonomy" id="3133147"/>
    <lineage>
        <taxon>Bacteria</taxon>
        <taxon>Pseudomonadati</taxon>
        <taxon>Bacteroidota</taxon>
        <taxon>Flavobacteriia</taxon>
        <taxon>Flavobacteriales</taxon>
        <taxon>Flavobacteriaceae</taxon>
        <taxon>Flavobacterium</taxon>
    </lineage>
</organism>
<feature type="transmembrane region" description="Helical" evidence="1">
    <location>
        <begin position="57"/>
        <end position="77"/>
    </location>
</feature>
<keyword evidence="1" id="KW-0812">Transmembrane</keyword>
<protein>
    <submittedName>
        <fullName evidence="2">Uncharacterized protein</fullName>
    </submittedName>
</protein>
<accession>A0ABU9N547</accession>
<dbReference type="EMBL" id="JBCGDO010000011">
    <property type="protein sequence ID" value="MEM0542835.1"/>
    <property type="molecule type" value="Genomic_DNA"/>
</dbReference>
<name>A0ABU9N547_9FLAO</name>
<reference evidence="2 3" key="1">
    <citation type="submission" date="2024-03" db="EMBL/GenBank/DDBJ databases">
        <title>Two novel species of the genus Flavobacterium exhibiting potentially degradation of complex polysaccharides.</title>
        <authorList>
            <person name="Lian X."/>
        </authorList>
    </citation>
    <scope>NUCLEOTIDE SEQUENCE [LARGE SCALE GENOMIC DNA]</scope>
    <source>
        <strain evidence="3">j3</strain>
    </source>
</reference>
<evidence type="ECO:0000313" key="3">
    <source>
        <dbReference type="Proteomes" id="UP001460072"/>
    </source>
</evidence>
<evidence type="ECO:0000313" key="2">
    <source>
        <dbReference type="EMBL" id="MEM0542835.1"/>
    </source>
</evidence>